<name>A0A1E5G2S4_9FIRM</name>
<protein>
    <submittedName>
        <fullName evidence="6">Nickel ABC transporter substrate-binding protein</fullName>
    </submittedName>
</protein>
<evidence type="ECO:0000256" key="2">
    <source>
        <dbReference type="ARBA" id="ARBA00022448"/>
    </source>
</evidence>
<dbReference type="Proteomes" id="UP000094296">
    <property type="component" value="Unassembled WGS sequence"/>
</dbReference>
<reference evidence="6 7" key="1">
    <citation type="submission" date="2016-09" db="EMBL/GenBank/DDBJ databases">
        <title>Draft genome sequence for the type strain of Desulfuribacillus alkaliarsenatis AHT28, an obligately anaerobic, sulfidogenic bacterium isolated from Russian soda lake sediments.</title>
        <authorList>
            <person name="Abin C.A."/>
            <person name="Hollibaugh J.T."/>
        </authorList>
    </citation>
    <scope>NUCLEOTIDE SEQUENCE [LARGE SCALE GENOMIC DNA]</scope>
    <source>
        <strain evidence="6 7">AHT28</strain>
    </source>
</reference>
<keyword evidence="3" id="KW-0732">Signal</keyword>
<dbReference type="PANTHER" id="PTHR30290:SF9">
    <property type="entry name" value="OLIGOPEPTIDE-BINDING PROTEIN APPA"/>
    <property type="match status" value="1"/>
</dbReference>
<dbReference type="PIRSF" id="PIRSF002741">
    <property type="entry name" value="MppA"/>
    <property type="match status" value="1"/>
</dbReference>
<evidence type="ECO:0000259" key="5">
    <source>
        <dbReference type="Pfam" id="PF00496"/>
    </source>
</evidence>
<gene>
    <name evidence="6" type="ORF">BHF68_05180</name>
</gene>
<organism evidence="6 7">
    <name type="scientific">Desulfuribacillus alkaliarsenatis</name>
    <dbReference type="NCBI Taxonomy" id="766136"/>
    <lineage>
        <taxon>Bacteria</taxon>
        <taxon>Bacillati</taxon>
        <taxon>Bacillota</taxon>
        <taxon>Desulfuribacillia</taxon>
        <taxon>Desulfuribacillales</taxon>
        <taxon>Desulfuribacillaceae</taxon>
        <taxon>Desulfuribacillus</taxon>
    </lineage>
</organism>
<feature type="region of interest" description="Disordered" evidence="4">
    <location>
        <begin position="21"/>
        <end position="41"/>
    </location>
</feature>
<comment type="similarity">
    <text evidence="1">Belongs to the bacterial solute-binding protein 5 family.</text>
</comment>
<dbReference type="GO" id="GO:0043190">
    <property type="term" value="C:ATP-binding cassette (ABC) transporter complex"/>
    <property type="evidence" value="ECO:0007669"/>
    <property type="project" value="InterPro"/>
</dbReference>
<evidence type="ECO:0000256" key="3">
    <source>
        <dbReference type="ARBA" id="ARBA00022729"/>
    </source>
</evidence>
<proteinExistence type="inferred from homology"/>
<keyword evidence="7" id="KW-1185">Reference proteome</keyword>
<dbReference type="Gene3D" id="3.10.105.10">
    <property type="entry name" value="Dipeptide-binding Protein, Domain 3"/>
    <property type="match status" value="1"/>
</dbReference>
<dbReference type="CDD" id="cd08518">
    <property type="entry name" value="PBP2_NikA_DppA_OppA_like_19"/>
    <property type="match status" value="1"/>
</dbReference>
<evidence type="ECO:0000313" key="7">
    <source>
        <dbReference type="Proteomes" id="UP000094296"/>
    </source>
</evidence>
<dbReference type="Gene3D" id="3.40.190.10">
    <property type="entry name" value="Periplasmic binding protein-like II"/>
    <property type="match status" value="1"/>
</dbReference>
<dbReference type="PANTHER" id="PTHR30290">
    <property type="entry name" value="PERIPLASMIC BINDING COMPONENT OF ABC TRANSPORTER"/>
    <property type="match status" value="1"/>
</dbReference>
<dbReference type="Pfam" id="PF00496">
    <property type="entry name" value="SBP_bac_5"/>
    <property type="match status" value="1"/>
</dbReference>
<dbReference type="GO" id="GO:1904680">
    <property type="term" value="F:peptide transmembrane transporter activity"/>
    <property type="evidence" value="ECO:0007669"/>
    <property type="project" value="TreeGrafter"/>
</dbReference>
<dbReference type="GO" id="GO:0015833">
    <property type="term" value="P:peptide transport"/>
    <property type="evidence" value="ECO:0007669"/>
    <property type="project" value="TreeGrafter"/>
</dbReference>
<dbReference type="SUPFAM" id="SSF53850">
    <property type="entry name" value="Periplasmic binding protein-like II"/>
    <property type="match status" value="1"/>
</dbReference>
<dbReference type="OrthoDB" id="9796817at2"/>
<comment type="caution">
    <text evidence="6">The sequence shown here is derived from an EMBL/GenBank/DDBJ whole genome shotgun (WGS) entry which is preliminary data.</text>
</comment>
<dbReference type="AlphaFoldDB" id="A0A1E5G2S4"/>
<feature type="domain" description="Solute-binding protein family 5" evidence="5">
    <location>
        <begin position="86"/>
        <end position="435"/>
    </location>
</feature>
<dbReference type="InterPro" id="IPR000914">
    <property type="entry name" value="SBP_5_dom"/>
</dbReference>
<dbReference type="EMBL" id="MIJE01000022">
    <property type="protein sequence ID" value="OEF97183.1"/>
    <property type="molecule type" value="Genomic_DNA"/>
</dbReference>
<evidence type="ECO:0000256" key="1">
    <source>
        <dbReference type="ARBA" id="ARBA00005695"/>
    </source>
</evidence>
<dbReference type="InterPro" id="IPR030678">
    <property type="entry name" value="Peptide/Ni-bd"/>
</dbReference>
<dbReference type="GO" id="GO:0042597">
    <property type="term" value="C:periplasmic space"/>
    <property type="evidence" value="ECO:0007669"/>
    <property type="project" value="UniProtKB-ARBA"/>
</dbReference>
<evidence type="ECO:0000256" key="4">
    <source>
        <dbReference type="SAM" id="MobiDB-lite"/>
    </source>
</evidence>
<evidence type="ECO:0000313" key="6">
    <source>
        <dbReference type="EMBL" id="OEF97183.1"/>
    </source>
</evidence>
<dbReference type="InterPro" id="IPR039424">
    <property type="entry name" value="SBP_5"/>
</dbReference>
<keyword evidence="2" id="KW-0813">Transport</keyword>
<accession>A0A1E5G2S4</accession>
<sequence>MICMFLVIAVVVAAIVGCGKSSQTSQPSEQENQQENIQTENTQKDELVLAVRSEPDDGFDPTTGWGRYGSPLFQSTLLTFDDELNVVNDLAVNYLISEDGLTWTVEIRDDVVFSDGVPLTAQDVVYTFETAKSSGSVVDLNVLESIEAVSDYTIEFTLERTHSAFIDILITLGIVPKHAHGSGYGEHPVGSGPFTFVQWDKGQQLIIERNPKYYGKQPNFRKITFLYLDENTALAAAKAGQVDLAAVPAAFGLQIVNNMRVEALQSVDNRGILFPFVPAGQTSADGLPVGNDVTADLAIRQAINVGINRAALVEGVLEGFGTPAYTVADGLPWWNSDTVIEDADFEAAKAILRDGGWEETAADGILRKGDIKAEFRLVYPISDNTRQSLALAVADLIRPLGINIIPEGKSWDDIGRIKHSDAVLFGWGAHTPLEMYHLHSSEMAGSGWFNSGFYSNPQVDEYMAKALAAGTVEEANQYWQKAQWDGSTGISAKGDAPWAWLVNLDHVYFVHEQLDIGNQRVQPHGHGWPVTANIVDWQWK</sequence>
<dbReference type="STRING" id="766136.BHF68_05180"/>